<accession>A0A2P2PTV6</accession>
<feature type="region of interest" description="Disordered" evidence="1">
    <location>
        <begin position="1"/>
        <end position="28"/>
    </location>
</feature>
<name>A0A2P2PTV6_RHIMU</name>
<sequence length="28" mass="2939">MIHPPDTGSSVRPDSMNNDAILSLASGR</sequence>
<feature type="compositionally biased region" description="Polar residues" evidence="1">
    <location>
        <begin position="7"/>
        <end position="20"/>
    </location>
</feature>
<protein>
    <submittedName>
        <fullName evidence="2">Uncharacterized protein</fullName>
    </submittedName>
</protein>
<proteinExistence type="predicted"/>
<organism evidence="2">
    <name type="scientific">Rhizophora mucronata</name>
    <name type="common">Asiatic mangrove</name>
    <dbReference type="NCBI Taxonomy" id="61149"/>
    <lineage>
        <taxon>Eukaryota</taxon>
        <taxon>Viridiplantae</taxon>
        <taxon>Streptophyta</taxon>
        <taxon>Embryophyta</taxon>
        <taxon>Tracheophyta</taxon>
        <taxon>Spermatophyta</taxon>
        <taxon>Magnoliopsida</taxon>
        <taxon>eudicotyledons</taxon>
        <taxon>Gunneridae</taxon>
        <taxon>Pentapetalae</taxon>
        <taxon>rosids</taxon>
        <taxon>fabids</taxon>
        <taxon>Malpighiales</taxon>
        <taxon>Rhizophoraceae</taxon>
        <taxon>Rhizophora</taxon>
    </lineage>
</organism>
<dbReference type="EMBL" id="GGEC01077710">
    <property type="protein sequence ID" value="MBX58194.1"/>
    <property type="molecule type" value="Transcribed_RNA"/>
</dbReference>
<evidence type="ECO:0000313" key="2">
    <source>
        <dbReference type="EMBL" id="MBX58194.1"/>
    </source>
</evidence>
<reference evidence="2" key="1">
    <citation type="submission" date="2018-02" db="EMBL/GenBank/DDBJ databases">
        <title>Rhizophora mucronata_Transcriptome.</title>
        <authorList>
            <person name="Meera S.P."/>
            <person name="Sreeshan A."/>
            <person name="Augustine A."/>
        </authorList>
    </citation>
    <scope>NUCLEOTIDE SEQUENCE</scope>
    <source>
        <tissue evidence="2">Leaf</tissue>
    </source>
</reference>
<evidence type="ECO:0000256" key="1">
    <source>
        <dbReference type="SAM" id="MobiDB-lite"/>
    </source>
</evidence>
<dbReference type="AlphaFoldDB" id="A0A2P2PTV6"/>